<reference evidence="4 5" key="1">
    <citation type="submission" date="2019-02" db="EMBL/GenBank/DDBJ databases">
        <title>Deep-cultivation of Planctomycetes and their phenomic and genomic characterization uncovers novel biology.</title>
        <authorList>
            <person name="Wiegand S."/>
            <person name="Jogler M."/>
            <person name="Boedeker C."/>
            <person name="Pinto D."/>
            <person name="Vollmers J."/>
            <person name="Rivas-Marin E."/>
            <person name="Kohn T."/>
            <person name="Peeters S.H."/>
            <person name="Heuer A."/>
            <person name="Rast P."/>
            <person name="Oberbeckmann S."/>
            <person name="Bunk B."/>
            <person name="Jeske O."/>
            <person name="Meyerdierks A."/>
            <person name="Storesund J.E."/>
            <person name="Kallscheuer N."/>
            <person name="Luecker S."/>
            <person name="Lage O.M."/>
            <person name="Pohl T."/>
            <person name="Merkel B.J."/>
            <person name="Hornburger P."/>
            <person name="Mueller R.-W."/>
            <person name="Bruemmer F."/>
            <person name="Labrenz M."/>
            <person name="Spormann A.M."/>
            <person name="Op den Camp H."/>
            <person name="Overmann J."/>
            <person name="Amann R."/>
            <person name="Jetten M.S.M."/>
            <person name="Mascher T."/>
            <person name="Medema M.H."/>
            <person name="Devos D.P."/>
            <person name="Kaster A.-K."/>
            <person name="Ovreas L."/>
            <person name="Rohde M."/>
            <person name="Galperin M.Y."/>
            <person name="Jogler C."/>
        </authorList>
    </citation>
    <scope>NUCLEOTIDE SEQUENCE [LARGE SCALE GENOMIC DNA]</scope>
    <source>
        <strain evidence="4 5">Pla163</strain>
    </source>
</reference>
<evidence type="ECO:0000313" key="5">
    <source>
        <dbReference type="Proteomes" id="UP000319342"/>
    </source>
</evidence>
<dbReference type="Pfam" id="PF00728">
    <property type="entry name" value="Glyco_hydro_20"/>
    <property type="match status" value="1"/>
</dbReference>
<dbReference type="GO" id="GO:0005975">
    <property type="term" value="P:carbohydrate metabolic process"/>
    <property type="evidence" value="ECO:0007669"/>
    <property type="project" value="InterPro"/>
</dbReference>
<accession>A0A518D0V2</accession>
<dbReference type="Proteomes" id="UP000319342">
    <property type="component" value="Chromosome"/>
</dbReference>
<comment type="similarity">
    <text evidence="1">Belongs to the glycosyl hydrolase 20 family.</text>
</comment>
<dbReference type="PANTHER" id="PTHR21040:SF8">
    <property type="entry name" value="BCDNA.GH04120"/>
    <property type="match status" value="1"/>
</dbReference>
<evidence type="ECO:0000313" key="4">
    <source>
        <dbReference type="EMBL" id="QDU85087.1"/>
    </source>
</evidence>
<organism evidence="4 5">
    <name type="scientific">Rohdeia mirabilis</name>
    <dbReference type="NCBI Taxonomy" id="2528008"/>
    <lineage>
        <taxon>Bacteria</taxon>
        <taxon>Pseudomonadati</taxon>
        <taxon>Planctomycetota</taxon>
        <taxon>Planctomycetia</taxon>
        <taxon>Planctomycetia incertae sedis</taxon>
        <taxon>Rohdeia</taxon>
    </lineage>
</organism>
<evidence type="ECO:0000256" key="2">
    <source>
        <dbReference type="ARBA" id="ARBA00022801"/>
    </source>
</evidence>
<dbReference type="SUPFAM" id="SSF51445">
    <property type="entry name" value="(Trans)glycosidases"/>
    <property type="match status" value="1"/>
</dbReference>
<dbReference type="InterPro" id="IPR015883">
    <property type="entry name" value="Glyco_hydro_20_cat"/>
</dbReference>
<keyword evidence="5" id="KW-1185">Reference proteome</keyword>
<evidence type="ECO:0000256" key="1">
    <source>
        <dbReference type="ARBA" id="ARBA00006285"/>
    </source>
</evidence>
<dbReference type="PANTHER" id="PTHR21040">
    <property type="entry name" value="BCDNA.GH04120"/>
    <property type="match status" value="1"/>
</dbReference>
<proteinExistence type="inferred from homology"/>
<dbReference type="AlphaFoldDB" id="A0A518D0V2"/>
<dbReference type="GO" id="GO:0004563">
    <property type="term" value="F:beta-N-acetylhexosaminidase activity"/>
    <property type="evidence" value="ECO:0007669"/>
    <property type="project" value="UniProtKB-ARBA"/>
</dbReference>
<sequence>MKPVDLPLVPRPKLVDIGRFDAGRIGSEPNVHIEPSLTRPAEYKLTLSPRGPFIVAGGPDGVRAAEHTLAKLRAIAKSRPKDQPLPIVLVEDWADHARRGFMLDVSRDRIPTMDELERLVTTLARLGFNELELYVEHVFAFPGHEAVWGALDPLTPDEIRRLDGWCQAAGIELVANQNCFGHLAGVLRTHGYEHLAETHGTFRFLDFEKQGPFSLCPEDPASLELVDGWLRTIAEVYSSRRVHIGCDETFDVGQGRSKAAVEARGRSRVYADFVAAIAGRCEALGLEPMFWADIALADEDAFSTLPKELVAVAWGYEPDSPFERWCETLDRLDRSYLVAPGTSCWRTFAGRTSERRANLAAASAAAADSRADGLLVTAWGDLGHRQVWPITMRAVCDAAEACWNAGAEGADPEATARVAFRERDGAALCEYVDALGDLDADLRDAADGRDLLGNAAATFSELFPATTTTAPRGSLAEWERLAAEFDHLVRDAPIAHDRLVAAELADAALWTGLAIDVALWRRRGRDSAGRGPLLERLDALVLDQRELWPRRARRPGLEHSLAHVAALRTRLETES</sequence>
<dbReference type="InterPro" id="IPR038901">
    <property type="entry name" value="HEXDC-like"/>
</dbReference>
<evidence type="ECO:0000259" key="3">
    <source>
        <dbReference type="Pfam" id="PF00728"/>
    </source>
</evidence>
<feature type="domain" description="Glycoside hydrolase family 20 catalytic" evidence="3">
    <location>
        <begin position="99"/>
        <end position="315"/>
    </location>
</feature>
<dbReference type="Gene3D" id="3.20.20.80">
    <property type="entry name" value="Glycosidases"/>
    <property type="match status" value="1"/>
</dbReference>
<dbReference type="InterPro" id="IPR017853">
    <property type="entry name" value="GH"/>
</dbReference>
<keyword evidence="2 4" id="KW-0378">Hydrolase</keyword>
<dbReference type="EMBL" id="CP036290">
    <property type="protein sequence ID" value="QDU85087.1"/>
    <property type="molecule type" value="Genomic_DNA"/>
</dbReference>
<dbReference type="RefSeq" id="WP_145187792.1">
    <property type="nucleotide sequence ID" value="NZ_CP036290.1"/>
</dbReference>
<gene>
    <name evidence="4" type="ORF">Pla163_22120</name>
</gene>
<dbReference type="OrthoDB" id="9763537at2"/>
<protein>
    <submittedName>
        <fullName evidence="4">Glycosyl hydrolase family 20, catalytic domain</fullName>
    </submittedName>
</protein>
<name>A0A518D0V2_9BACT</name>